<evidence type="ECO:0000313" key="1">
    <source>
        <dbReference type="EMBL" id="KYN93489.1"/>
    </source>
</evidence>
<dbReference type="Proteomes" id="UP000076359">
    <property type="component" value="Unassembled WGS sequence"/>
</dbReference>
<protein>
    <submittedName>
        <fullName evidence="1">SNAP protein (Soluble N-ethylmaleimide-sensitive factor attachment protein), putative</fullName>
    </submittedName>
</protein>
<dbReference type="AlphaFoldDB" id="A0A151L3I9"/>
<name>A0A151L3I9_PLARE</name>
<dbReference type="InterPro" id="IPR011990">
    <property type="entry name" value="TPR-like_helical_dom_sf"/>
</dbReference>
<comment type="caution">
    <text evidence="1">The sequence shown here is derived from an EMBL/GenBank/DDBJ whole genome shotgun (WGS) entry which is preliminary data.</text>
</comment>
<dbReference type="GeneID" id="30953524"/>
<reference evidence="1 2" key="1">
    <citation type="journal article" date="2016" name="Nat. Commun.">
        <title>Genomes of cryptic chimpanzee Plasmodium species reveal key evolutionary events leading to human malaria.</title>
        <authorList>
            <person name="Sundararaman S.A."/>
            <person name="Plenderleith L.J."/>
            <person name="Liu W."/>
            <person name="Loy D.E."/>
            <person name="Learn G.H."/>
            <person name="Li Y."/>
            <person name="Shaw K.S."/>
            <person name="Ayouba A."/>
            <person name="Peeters M."/>
            <person name="Speede S."/>
            <person name="Shaw G.M."/>
            <person name="Bushman F.D."/>
            <person name="Brisson D."/>
            <person name="Rayner J.C."/>
            <person name="Sharp P.M."/>
            <person name="Hahn B.H."/>
        </authorList>
    </citation>
    <scope>NUCLEOTIDE SEQUENCE [LARGE SCALE GENOMIC DNA]</scope>
    <source>
        <strain evidence="1 2">SY57</strain>
    </source>
</reference>
<dbReference type="Gene3D" id="1.25.40.10">
    <property type="entry name" value="Tetratricopeptide repeat domain"/>
    <property type="match status" value="1"/>
</dbReference>
<gene>
    <name evidence="1" type="ORF">PRSY57_0006300A</name>
</gene>
<sequence>MENEAKELEKKAEQLNKKGFLASFFGTDNTDEIINCYNLAANKYKLSHK</sequence>
<feature type="non-terminal residue" evidence="1">
    <location>
        <position position="49"/>
    </location>
</feature>
<accession>A0A151L3I9</accession>
<dbReference type="RefSeq" id="XP_019969834.1">
    <property type="nucleotide sequence ID" value="XM_020114164.1"/>
</dbReference>
<dbReference type="KEGG" id="prei:PRSY57_0006300A"/>
<organism evidence="1 2">
    <name type="scientific">Plasmodium reichenowi</name>
    <dbReference type="NCBI Taxonomy" id="5854"/>
    <lineage>
        <taxon>Eukaryota</taxon>
        <taxon>Sar</taxon>
        <taxon>Alveolata</taxon>
        <taxon>Apicomplexa</taxon>
        <taxon>Aconoidasida</taxon>
        <taxon>Haemosporida</taxon>
        <taxon>Plasmodiidae</taxon>
        <taxon>Plasmodium</taxon>
        <taxon>Plasmodium (Laverania)</taxon>
    </lineage>
</organism>
<proteinExistence type="predicted"/>
<dbReference type="EMBL" id="LVLA01000099">
    <property type="protein sequence ID" value="KYN93489.1"/>
    <property type="molecule type" value="Genomic_DNA"/>
</dbReference>
<evidence type="ECO:0000313" key="2">
    <source>
        <dbReference type="Proteomes" id="UP000076359"/>
    </source>
</evidence>